<dbReference type="GO" id="GO:0006364">
    <property type="term" value="P:rRNA processing"/>
    <property type="evidence" value="ECO:0007669"/>
    <property type="project" value="UniProtKB-UniRule"/>
</dbReference>
<dbReference type="PROSITE" id="PS50137">
    <property type="entry name" value="DS_RBD"/>
    <property type="match status" value="1"/>
</dbReference>
<dbReference type="InterPro" id="IPR014720">
    <property type="entry name" value="dsRBD_dom"/>
</dbReference>
<comment type="catalytic activity">
    <reaction evidence="1 15">
        <text>Endonucleolytic cleavage to 5'-phosphomonoester.</text>
        <dbReference type="EC" id="3.1.26.3"/>
    </reaction>
</comment>
<dbReference type="Gene3D" id="3.30.160.20">
    <property type="match status" value="1"/>
</dbReference>
<evidence type="ECO:0000256" key="5">
    <source>
        <dbReference type="ARBA" id="ARBA00022490"/>
    </source>
</evidence>
<dbReference type="GO" id="GO:0010468">
    <property type="term" value="P:regulation of gene expression"/>
    <property type="evidence" value="ECO:0007669"/>
    <property type="project" value="TreeGrafter"/>
</dbReference>
<protein>
    <recommendedName>
        <fullName evidence="15">Ribonuclease 3</fullName>
        <ecNumber evidence="15">3.1.26.3</ecNumber>
    </recommendedName>
    <alternativeName>
        <fullName evidence="15">Ribonuclease III</fullName>
        <shortName evidence="15">RNase III</shortName>
    </alternativeName>
</protein>
<dbReference type="CDD" id="cd10845">
    <property type="entry name" value="DSRM_RNAse_III_family"/>
    <property type="match status" value="1"/>
</dbReference>
<evidence type="ECO:0000256" key="2">
    <source>
        <dbReference type="ARBA" id="ARBA00004496"/>
    </source>
</evidence>
<comment type="subunit">
    <text evidence="4 15">Homodimer.</text>
</comment>
<feature type="domain" description="DRBM" evidence="16">
    <location>
        <begin position="156"/>
        <end position="225"/>
    </location>
</feature>
<dbReference type="PANTHER" id="PTHR11207:SF0">
    <property type="entry name" value="RIBONUCLEASE 3"/>
    <property type="match status" value="1"/>
</dbReference>
<keyword evidence="11 15" id="KW-0255">Endonuclease</keyword>
<evidence type="ECO:0000256" key="4">
    <source>
        <dbReference type="ARBA" id="ARBA00011738"/>
    </source>
</evidence>
<evidence type="ECO:0000256" key="12">
    <source>
        <dbReference type="ARBA" id="ARBA00022801"/>
    </source>
</evidence>
<dbReference type="Gene3D" id="1.10.1520.10">
    <property type="entry name" value="Ribonuclease III domain"/>
    <property type="match status" value="1"/>
</dbReference>
<dbReference type="NCBIfam" id="TIGR02191">
    <property type="entry name" value="RNaseIII"/>
    <property type="match status" value="1"/>
</dbReference>
<dbReference type="GO" id="GO:0003725">
    <property type="term" value="F:double-stranded RNA binding"/>
    <property type="evidence" value="ECO:0007669"/>
    <property type="project" value="TreeGrafter"/>
</dbReference>
<evidence type="ECO:0000256" key="15">
    <source>
        <dbReference type="HAMAP-Rule" id="MF_00104"/>
    </source>
</evidence>
<evidence type="ECO:0000256" key="8">
    <source>
        <dbReference type="ARBA" id="ARBA00022694"/>
    </source>
</evidence>
<feature type="binding site" evidence="15">
    <location>
        <position position="118"/>
    </location>
    <ligand>
        <name>Mg(2+)</name>
        <dbReference type="ChEBI" id="CHEBI:18420"/>
    </ligand>
</feature>
<evidence type="ECO:0000256" key="14">
    <source>
        <dbReference type="ARBA" id="ARBA00022884"/>
    </source>
</evidence>
<evidence type="ECO:0000256" key="7">
    <source>
        <dbReference type="ARBA" id="ARBA00022664"/>
    </source>
</evidence>
<evidence type="ECO:0000256" key="3">
    <source>
        <dbReference type="ARBA" id="ARBA00010183"/>
    </source>
</evidence>
<dbReference type="PANTHER" id="PTHR11207">
    <property type="entry name" value="RIBONUCLEASE III"/>
    <property type="match status" value="1"/>
</dbReference>
<feature type="active site" evidence="15">
    <location>
        <position position="121"/>
    </location>
</feature>
<comment type="cofactor">
    <cofactor evidence="15">
        <name>Mg(2+)</name>
        <dbReference type="ChEBI" id="CHEBI:18420"/>
    </cofactor>
</comment>
<comment type="similarity">
    <text evidence="3">Belongs to the ribonuclease III family.</text>
</comment>
<keyword evidence="5 15" id="KW-0963">Cytoplasm</keyword>
<dbReference type="GO" id="GO:0019843">
    <property type="term" value="F:rRNA binding"/>
    <property type="evidence" value="ECO:0007669"/>
    <property type="project" value="UniProtKB-KW"/>
</dbReference>
<comment type="subcellular location">
    <subcellularLocation>
        <location evidence="2 15">Cytoplasm</location>
    </subcellularLocation>
</comment>
<dbReference type="InterPro" id="IPR011907">
    <property type="entry name" value="RNase_III"/>
</dbReference>
<proteinExistence type="inferred from homology"/>
<dbReference type="HAMAP" id="MF_00104">
    <property type="entry name" value="RNase_III"/>
    <property type="match status" value="1"/>
</dbReference>
<dbReference type="InterPro" id="IPR036389">
    <property type="entry name" value="RNase_III_sf"/>
</dbReference>
<dbReference type="FunFam" id="3.30.160.20:FF:000003">
    <property type="entry name" value="Ribonuclease 3"/>
    <property type="match status" value="1"/>
</dbReference>
<keyword evidence="12 15" id="KW-0378">Hydrolase</keyword>
<comment type="caution">
    <text evidence="18">The sequence shown here is derived from an EMBL/GenBank/DDBJ whole genome shotgun (WGS) entry which is preliminary data.</text>
</comment>
<dbReference type="Proteomes" id="UP000824071">
    <property type="component" value="Unassembled WGS sequence"/>
</dbReference>
<comment type="function">
    <text evidence="15">Digests double-stranded RNA. Involved in the processing of primary rRNA transcript to yield the immediate precursors to the large and small rRNAs (23S and 16S). Processes some mRNAs, and tRNAs when they are encoded in the rRNA operon. Processes pre-crRNA and tracrRNA of type II CRISPR loci if present in the organism.</text>
</comment>
<reference evidence="18" key="2">
    <citation type="journal article" date="2021" name="PeerJ">
        <title>Extensive microbial diversity within the chicken gut microbiome revealed by metagenomics and culture.</title>
        <authorList>
            <person name="Gilroy R."/>
            <person name="Ravi A."/>
            <person name="Getino M."/>
            <person name="Pursley I."/>
            <person name="Horton D.L."/>
            <person name="Alikhan N.F."/>
            <person name="Baker D."/>
            <person name="Gharbi K."/>
            <person name="Hall N."/>
            <person name="Watson M."/>
            <person name="Adriaenssens E.M."/>
            <person name="Foster-Nyarko E."/>
            <person name="Jarju S."/>
            <person name="Secka A."/>
            <person name="Antonio M."/>
            <person name="Oren A."/>
            <person name="Chaudhuri R.R."/>
            <person name="La Ragione R."/>
            <person name="Hildebrand F."/>
            <person name="Pallen M.J."/>
        </authorList>
    </citation>
    <scope>NUCLEOTIDE SEQUENCE</scope>
    <source>
        <strain evidence="18">ChiGjej1B1-19959</strain>
    </source>
</reference>
<evidence type="ECO:0000259" key="16">
    <source>
        <dbReference type="PROSITE" id="PS50137"/>
    </source>
</evidence>
<accession>A0A9D1LFB9</accession>
<dbReference type="EMBL" id="DVMW01000048">
    <property type="protein sequence ID" value="HIU36612.1"/>
    <property type="molecule type" value="Genomic_DNA"/>
</dbReference>
<evidence type="ECO:0000256" key="10">
    <source>
        <dbReference type="ARBA" id="ARBA00022723"/>
    </source>
</evidence>
<dbReference type="GO" id="GO:0042802">
    <property type="term" value="F:identical protein binding"/>
    <property type="evidence" value="ECO:0007669"/>
    <property type="project" value="UniProtKB-ARBA"/>
</dbReference>
<dbReference type="GO" id="GO:0004525">
    <property type="term" value="F:ribonuclease III activity"/>
    <property type="evidence" value="ECO:0007669"/>
    <property type="project" value="UniProtKB-UniRule"/>
</dbReference>
<dbReference type="SMART" id="SM00358">
    <property type="entry name" value="DSRM"/>
    <property type="match status" value="1"/>
</dbReference>
<dbReference type="PROSITE" id="PS50142">
    <property type="entry name" value="RNASE_3_2"/>
    <property type="match status" value="1"/>
</dbReference>
<dbReference type="GO" id="GO:0005737">
    <property type="term" value="C:cytoplasm"/>
    <property type="evidence" value="ECO:0007669"/>
    <property type="project" value="UniProtKB-SubCell"/>
</dbReference>
<evidence type="ECO:0000256" key="13">
    <source>
        <dbReference type="ARBA" id="ARBA00022842"/>
    </source>
</evidence>
<dbReference type="SUPFAM" id="SSF69065">
    <property type="entry name" value="RNase III domain-like"/>
    <property type="match status" value="1"/>
</dbReference>
<dbReference type="InterPro" id="IPR000999">
    <property type="entry name" value="RNase_III_dom"/>
</dbReference>
<evidence type="ECO:0000259" key="17">
    <source>
        <dbReference type="PROSITE" id="PS50142"/>
    </source>
</evidence>
<dbReference type="GO" id="GO:0046872">
    <property type="term" value="F:metal ion binding"/>
    <property type="evidence" value="ECO:0007669"/>
    <property type="project" value="UniProtKB-KW"/>
</dbReference>
<keyword evidence="8 15" id="KW-0819">tRNA processing</keyword>
<evidence type="ECO:0000313" key="19">
    <source>
        <dbReference type="Proteomes" id="UP000824071"/>
    </source>
</evidence>
<feature type="active site" evidence="15">
    <location>
        <position position="49"/>
    </location>
</feature>
<evidence type="ECO:0000256" key="11">
    <source>
        <dbReference type="ARBA" id="ARBA00022759"/>
    </source>
</evidence>
<dbReference type="SMART" id="SM00535">
    <property type="entry name" value="RIBOc"/>
    <property type="match status" value="1"/>
</dbReference>
<evidence type="ECO:0000256" key="6">
    <source>
        <dbReference type="ARBA" id="ARBA00022552"/>
    </source>
</evidence>
<dbReference type="PROSITE" id="PS00517">
    <property type="entry name" value="RNASE_3_1"/>
    <property type="match status" value="1"/>
</dbReference>
<keyword evidence="9 15" id="KW-0540">Nuclease</keyword>
<sequence>MTQRNKALEEKLGYTFQNPALLTRALTHSSYANEQNAPGDNERLEFLGDSVLGFITAEYLFSEHKGVPEGELTRLRAYAVCEKSLDVYAKQLGLGEFLLLGKGEERTGGRTRASVLSDAFEAVIAAMYLDGGMEAVKPFVLRYVGPYVEAKPVFRDYKTTLQEVTQQNPGETLEYVVVSESGPDHDKHFTVEVHLNSNVLGRGSGPSKKKAEQAAARQALELMGL</sequence>
<feature type="binding site" evidence="15">
    <location>
        <position position="121"/>
    </location>
    <ligand>
        <name>Mg(2+)</name>
        <dbReference type="ChEBI" id="CHEBI:18420"/>
    </ligand>
</feature>
<feature type="domain" description="RNase III" evidence="17">
    <location>
        <begin position="5"/>
        <end position="132"/>
    </location>
</feature>
<dbReference type="SUPFAM" id="SSF54768">
    <property type="entry name" value="dsRNA-binding domain-like"/>
    <property type="match status" value="1"/>
</dbReference>
<dbReference type="FunFam" id="1.10.1520.10:FF:000001">
    <property type="entry name" value="Ribonuclease 3"/>
    <property type="match status" value="1"/>
</dbReference>
<evidence type="ECO:0000256" key="9">
    <source>
        <dbReference type="ARBA" id="ARBA00022722"/>
    </source>
</evidence>
<name>A0A9D1LFB9_9FIRM</name>
<evidence type="ECO:0000313" key="18">
    <source>
        <dbReference type="EMBL" id="HIU36612.1"/>
    </source>
</evidence>
<reference evidence="18" key="1">
    <citation type="submission" date="2020-10" db="EMBL/GenBank/DDBJ databases">
        <authorList>
            <person name="Gilroy R."/>
        </authorList>
    </citation>
    <scope>NUCLEOTIDE SEQUENCE</scope>
    <source>
        <strain evidence="18">ChiGjej1B1-19959</strain>
    </source>
</reference>
<dbReference type="GO" id="GO:0006397">
    <property type="term" value="P:mRNA processing"/>
    <property type="evidence" value="ECO:0007669"/>
    <property type="project" value="UniProtKB-UniRule"/>
</dbReference>
<dbReference type="AlphaFoldDB" id="A0A9D1LFB9"/>
<organism evidence="18 19">
    <name type="scientific">Candidatus Fimenecus excrementigallinarum</name>
    <dbReference type="NCBI Taxonomy" id="2840816"/>
    <lineage>
        <taxon>Bacteria</taxon>
        <taxon>Bacillati</taxon>
        <taxon>Bacillota</taxon>
        <taxon>Clostridia</taxon>
        <taxon>Candidatus Fimenecus</taxon>
    </lineage>
</organism>
<keyword evidence="6 15" id="KW-0698">rRNA processing</keyword>
<feature type="binding site" evidence="15">
    <location>
        <position position="45"/>
    </location>
    <ligand>
        <name>Mg(2+)</name>
        <dbReference type="ChEBI" id="CHEBI:18420"/>
    </ligand>
</feature>
<dbReference type="EC" id="3.1.26.3" evidence="15"/>
<dbReference type="CDD" id="cd00593">
    <property type="entry name" value="RIBOc"/>
    <property type="match status" value="1"/>
</dbReference>
<dbReference type="GO" id="GO:0008033">
    <property type="term" value="P:tRNA processing"/>
    <property type="evidence" value="ECO:0007669"/>
    <property type="project" value="UniProtKB-KW"/>
</dbReference>
<keyword evidence="14 15" id="KW-0694">RNA-binding</keyword>
<keyword evidence="7 15" id="KW-0507">mRNA processing</keyword>
<dbReference type="Pfam" id="PF14622">
    <property type="entry name" value="Ribonucleas_3_3"/>
    <property type="match status" value="1"/>
</dbReference>
<keyword evidence="13 15" id="KW-0460">Magnesium</keyword>
<evidence type="ECO:0000256" key="1">
    <source>
        <dbReference type="ARBA" id="ARBA00000109"/>
    </source>
</evidence>
<keyword evidence="15" id="KW-0699">rRNA-binding</keyword>
<keyword evidence="10 15" id="KW-0479">Metal-binding</keyword>
<gene>
    <name evidence="15" type="primary">rnc</name>
    <name evidence="18" type="ORF">IAC53_08420</name>
</gene>
<dbReference type="Pfam" id="PF00035">
    <property type="entry name" value="dsrm"/>
    <property type="match status" value="1"/>
</dbReference>